<feature type="signal peptide" evidence="1">
    <location>
        <begin position="1"/>
        <end position="21"/>
    </location>
</feature>
<dbReference type="Proteomes" id="UP000055024">
    <property type="component" value="Unassembled WGS sequence"/>
</dbReference>
<dbReference type="EMBL" id="JYDP01000051">
    <property type="protein sequence ID" value="KRZ11314.1"/>
    <property type="molecule type" value="Genomic_DNA"/>
</dbReference>
<evidence type="ECO:0000313" key="4">
    <source>
        <dbReference type="Proteomes" id="UP000055024"/>
    </source>
</evidence>
<dbReference type="AlphaFoldDB" id="A0A0V1HMH7"/>
<dbReference type="InterPro" id="IPR001304">
    <property type="entry name" value="C-type_lectin-like"/>
</dbReference>
<keyword evidence="1" id="KW-0732">Signal</keyword>
<accession>A0A0V1HMH7</accession>
<dbReference type="InterPro" id="IPR016187">
    <property type="entry name" value="CTDL_fold"/>
</dbReference>
<dbReference type="OrthoDB" id="5915136at2759"/>
<dbReference type="STRING" id="268475.A0A0V1HMH7"/>
<evidence type="ECO:0000256" key="1">
    <source>
        <dbReference type="SAM" id="SignalP"/>
    </source>
</evidence>
<dbReference type="Gene3D" id="3.10.100.10">
    <property type="entry name" value="Mannose-Binding Protein A, subunit A"/>
    <property type="match status" value="1"/>
</dbReference>
<organism evidence="3 4">
    <name type="scientific">Trichinella zimbabwensis</name>
    <dbReference type="NCBI Taxonomy" id="268475"/>
    <lineage>
        <taxon>Eukaryota</taxon>
        <taxon>Metazoa</taxon>
        <taxon>Ecdysozoa</taxon>
        <taxon>Nematoda</taxon>
        <taxon>Enoplea</taxon>
        <taxon>Dorylaimia</taxon>
        <taxon>Trichinellida</taxon>
        <taxon>Trichinellidae</taxon>
        <taxon>Trichinella</taxon>
    </lineage>
</organism>
<dbReference type="SUPFAM" id="SSF56436">
    <property type="entry name" value="C-type lectin-like"/>
    <property type="match status" value="1"/>
</dbReference>
<feature type="domain" description="C-type lectin" evidence="2">
    <location>
        <begin position="42"/>
        <end position="121"/>
    </location>
</feature>
<name>A0A0V1HMH7_9BILA</name>
<evidence type="ECO:0000259" key="2">
    <source>
        <dbReference type="Pfam" id="PF00059"/>
    </source>
</evidence>
<gene>
    <name evidence="3" type="ORF">T11_8780</name>
</gene>
<dbReference type="InterPro" id="IPR016186">
    <property type="entry name" value="C-type_lectin-like/link_sf"/>
</dbReference>
<dbReference type="Pfam" id="PF00059">
    <property type="entry name" value="Lectin_C"/>
    <property type="match status" value="1"/>
</dbReference>
<reference evidence="3 4" key="1">
    <citation type="submission" date="2015-01" db="EMBL/GenBank/DDBJ databases">
        <title>Evolution of Trichinella species and genotypes.</title>
        <authorList>
            <person name="Korhonen P.K."/>
            <person name="Edoardo P."/>
            <person name="Giuseppe L.R."/>
            <person name="Gasser R.B."/>
        </authorList>
    </citation>
    <scope>NUCLEOTIDE SEQUENCE [LARGE SCALE GENOMIC DNA]</scope>
    <source>
        <strain evidence="3">ISS1029</strain>
    </source>
</reference>
<sequence>MCKQWFLLFLVALVAVVTCNGFQCRIKWHLHGQNCYRIMNHKTTFSIAQKICKLYNSKLLVLRSFEELKNAFELFSDSQFFWVTLNMTEEKDMDIQNMQDSLYAIPVINGIQMRSNEDENCFLKSGYDCLVMYGSAFLAFKFAGCVSMKVAFAFYPQISQVSGIVTI</sequence>
<evidence type="ECO:0000313" key="3">
    <source>
        <dbReference type="EMBL" id="KRZ11314.1"/>
    </source>
</evidence>
<keyword evidence="4" id="KW-1185">Reference proteome</keyword>
<proteinExistence type="predicted"/>
<feature type="chain" id="PRO_5006879280" description="C-type lectin domain-containing protein" evidence="1">
    <location>
        <begin position="22"/>
        <end position="167"/>
    </location>
</feature>
<protein>
    <recommendedName>
        <fullName evidence="2">C-type lectin domain-containing protein</fullName>
    </recommendedName>
</protein>
<comment type="caution">
    <text evidence="3">The sequence shown here is derived from an EMBL/GenBank/DDBJ whole genome shotgun (WGS) entry which is preliminary data.</text>
</comment>